<evidence type="ECO:0000313" key="3">
    <source>
        <dbReference type="Proteomes" id="UP000034911"/>
    </source>
</evidence>
<feature type="non-terminal residue" evidence="2">
    <location>
        <position position="183"/>
    </location>
</feature>
<dbReference type="SUPFAM" id="SSF55729">
    <property type="entry name" value="Acyl-CoA N-acyltransferases (Nat)"/>
    <property type="match status" value="1"/>
</dbReference>
<dbReference type="GO" id="GO:0016747">
    <property type="term" value="F:acyltransferase activity, transferring groups other than amino-acyl groups"/>
    <property type="evidence" value="ECO:0007669"/>
    <property type="project" value="InterPro"/>
</dbReference>
<sequence length="183" mass="20918">MRRYFYVNDRKYVVRFFDADSATDLADLVAIVKSPGAQRWMDNVSDFSVHGFRTWMSEKGRENSFLFAVAEMENAGLEGRVHGFVYVYPRKGERNTLEISYARRPDGVAGLMADGLHLTITMVREYLSMNRSWEADDLKFVAEIERGNWPSIKVAQKAGFVQKTGFDREGNALWIMTAEGRPA</sequence>
<proteinExistence type="predicted"/>
<dbReference type="InterPro" id="IPR000182">
    <property type="entry name" value="GNAT_dom"/>
</dbReference>
<evidence type="ECO:0000259" key="1">
    <source>
        <dbReference type="Pfam" id="PF13302"/>
    </source>
</evidence>
<name>A0A0G1QX19_9BACT</name>
<organism evidence="2 3">
    <name type="scientific">Candidatus Magasanikbacteria bacterium GW2011_GWC2_45_8</name>
    <dbReference type="NCBI Taxonomy" id="1619050"/>
    <lineage>
        <taxon>Bacteria</taxon>
        <taxon>Candidatus Magasanikiibacteriota</taxon>
    </lineage>
</organism>
<protein>
    <recommendedName>
        <fullName evidence="1">N-acetyltransferase domain-containing protein</fullName>
    </recommendedName>
</protein>
<feature type="domain" description="N-acetyltransferase" evidence="1">
    <location>
        <begin position="22"/>
        <end position="161"/>
    </location>
</feature>
<gene>
    <name evidence="2" type="ORF">UX20_C0029G0020</name>
</gene>
<dbReference type="EMBL" id="LCLH01000029">
    <property type="protein sequence ID" value="KKU13195.1"/>
    <property type="molecule type" value="Genomic_DNA"/>
</dbReference>
<comment type="caution">
    <text evidence="2">The sequence shown here is derived from an EMBL/GenBank/DDBJ whole genome shotgun (WGS) entry which is preliminary data.</text>
</comment>
<accession>A0A0G1QX19</accession>
<dbReference type="Pfam" id="PF13302">
    <property type="entry name" value="Acetyltransf_3"/>
    <property type="match status" value="1"/>
</dbReference>
<reference evidence="2 3" key="1">
    <citation type="journal article" date="2015" name="Nature">
        <title>rRNA introns, odd ribosomes, and small enigmatic genomes across a large radiation of phyla.</title>
        <authorList>
            <person name="Brown C.T."/>
            <person name="Hug L.A."/>
            <person name="Thomas B.C."/>
            <person name="Sharon I."/>
            <person name="Castelle C.J."/>
            <person name="Singh A."/>
            <person name="Wilkins M.J."/>
            <person name="Williams K.H."/>
            <person name="Banfield J.F."/>
        </authorList>
    </citation>
    <scope>NUCLEOTIDE SEQUENCE [LARGE SCALE GENOMIC DNA]</scope>
</reference>
<dbReference type="AlphaFoldDB" id="A0A0G1QX19"/>
<dbReference type="Gene3D" id="3.40.630.30">
    <property type="match status" value="1"/>
</dbReference>
<dbReference type="Proteomes" id="UP000034911">
    <property type="component" value="Unassembled WGS sequence"/>
</dbReference>
<dbReference type="InterPro" id="IPR016181">
    <property type="entry name" value="Acyl_CoA_acyltransferase"/>
</dbReference>
<evidence type="ECO:0000313" key="2">
    <source>
        <dbReference type="EMBL" id="KKU13195.1"/>
    </source>
</evidence>